<gene>
    <name evidence="1" type="ORF">MOTE_00210</name>
</gene>
<accession>A0A1J5NRS9</accession>
<dbReference type="EMBL" id="MDDC01000001">
    <property type="protein sequence ID" value="OIQ61458.1"/>
    <property type="molecule type" value="Genomic_DNA"/>
</dbReference>
<protein>
    <submittedName>
        <fullName evidence="1">Uncharacterized protein</fullName>
    </submittedName>
</protein>
<evidence type="ECO:0000313" key="2">
    <source>
        <dbReference type="Proteomes" id="UP000182811"/>
    </source>
</evidence>
<proteinExistence type="predicted"/>
<evidence type="ECO:0000313" key="1">
    <source>
        <dbReference type="EMBL" id="OIQ61458.1"/>
    </source>
</evidence>
<sequence>MRHGYYLVFQLVGGSLVLADYLGFKLTIAVPGNFYLYLTRPGFNRFAAVTITVIPGAYSLRGILGVAKVVLHFGFKDLLNGISE</sequence>
<name>A0A1J5NRS9_NEOTH</name>
<comment type="caution">
    <text evidence="1">The sequence shown here is derived from an EMBL/GenBank/DDBJ whole genome shotgun (WGS) entry which is preliminary data.</text>
</comment>
<reference evidence="1 2" key="1">
    <citation type="submission" date="2016-08" db="EMBL/GenBank/DDBJ databases">
        <title>Genome-based comparison of Moorella thermoacetic strains.</title>
        <authorList>
            <person name="Poehlein A."/>
            <person name="Bengelsdorf F.R."/>
            <person name="Esser C."/>
            <person name="Duerre P."/>
            <person name="Daniel R."/>
        </authorList>
    </citation>
    <scope>NUCLEOTIDE SEQUENCE [LARGE SCALE GENOMIC DNA]</scope>
    <source>
        <strain evidence="1 2">DSM 21394</strain>
    </source>
</reference>
<dbReference type="AlphaFoldDB" id="A0A1J5NRS9"/>
<organism evidence="1 2">
    <name type="scientific">Neomoorella thermoacetica</name>
    <name type="common">Clostridium thermoaceticum</name>
    <dbReference type="NCBI Taxonomy" id="1525"/>
    <lineage>
        <taxon>Bacteria</taxon>
        <taxon>Bacillati</taxon>
        <taxon>Bacillota</taxon>
        <taxon>Clostridia</taxon>
        <taxon>Neomoorellales</taxon>
        <taxon>Neomoorellaceae</taxon>
        <taxon>Neomoorella</taxon>
    </lineage>
</organism>
<dbReference type="Proteomes" id="UP000182811">
    <property type="component" value="Unassembled WGS sequence"/>
</dbReference>